<proteinExistence type="predicted"/>
<protein>
    <submittedName>
        <fullName evidence="2">Uncharacterized protein</fullName>
    </submittedName>
</protein>
<dbReference type="EMBL" id="LVLJ01002569">
    <property type="protein sequence ID" value="OAE24588.1"/>
    <property type="molecule type" value="Genomic_DNA"/>
</dbReference>
<sequence>MRSESARREILEAKAFRTPKAKPIDEGGASDEGDTAEGVGVKELTAEGIQIDKVVFPKTKASVAHASCVLSDSSSGVVCAEGASFYLRRRRISEDTSAKELLPKAPRALSQQEPSAPKVLDLGLSSSQLVDSP</sequence>
<feature type="region of interest" description="Disordered" evidence="1">
    <location>
        <begin position="1"/>
        <end position="36"/>
    </location>
</feature>
<feature type="region of interest" description="Disordered" evidence="1">
    <location>
        <begin position="96"/>
        <end position="133"/>
    </location>
</feature>
<evidence type="ECO:0000313" key="3">
    <source>
        <dbReference type="Proteomes" id="UP000077202"/>
    </source>
</evidence>
<gene>
    <name evidence="2" type="ORF">AXG93_2205s1000</name>
</gene>
<accession>A0A176VUV4</accession>
<organism evidence="2 3">
    <name type="scientific">Marchantia polymorpha subsp. ruderalis</name>
    <dbReference type="NCBI Taxonomy" id="1480154"/>
    <lineage>
        <taxon>Eukaryota</taxon>
        <taxon>Viridiplantae</taxon>
        <taxon>Streptophyta</taxon>
        <taxon>Embryophyta</taxon>
        <taxon>Marchantiophyta</taxon>
        <taxon>Marchantiopsida</taxon>
        <taxon>Marchantiidae</taxon>
        <taxon>Marchantiales</taxon>
        <taxon>Marchantiaceae</taxon>
        <taxon>Marchantia</taxon>
    </lineage>
</organism>
<evidence type="ECO:0000313" key="2">
    <source>
        <dbReference type="EMBL" id="OAE24588.1"/>
    </source>
</evidence>
<feature type="compositionally biased region" description="Basic and acidic residues" evidence="1">
    <location>
        <begin position="1"/>
        <end position="15"/>
    </location>
</feature>
<name>A0A176VUV4_MARPO</name>
<evidence type="ECO:0000256" key="1">
    <source>
        <dbReference type="SAM" id="MobiDB-lite"/>
    </source>
</evidence>
<reference evidence="2" key="1">
    <citation type="submission" date="2016-03" db="EMBL/GenBank/DDBJ databases">
        <title>Mechanisms controlling the formation of the plant cell surface in tip-growing cells are functionally conserved among land plants.</title>
        <authorList>
            <person name="Honkanen S."/>
            <person name="Jones V.A."/>
            <person name="Morieri G."/>
            <person name="Champion C."/>
            <person name="Hetherington A.J."/>
            <person name="Kelly S."/>
            <person name="Saint-Marcoux D."/>
            <person name="Proust H."/>
            <person name="Prescott H."/>
            <person name="Dolan L."/>
        </authorList>
    </citation>
    <scope>NUCLEOTIDE SEQUENCE [LARGE SCALE GENOMIC DNA]</scope>
    <source>
        <tissue evidence="2">Whole gametophyte</tissue>
    </source>
</reference>
<keyword evidence="3" id="KW-1185">Reference proteome</keyword>
<feature type="compositionally biased region" description="Polar residues" evidence="1">
    <location>
        <begin position="124"/>
        <end position="133"/>
    </location>
</feature>
<dbReference type="AlphaFoldDB" id="A0A176VUV4"/>
<dbReference type="Proteomes" id="UP000077202">
    <property type="component" value="Unassembled WGS sequence"/>
</dbReference>
<comment type="caution">
    <text evidence="2">The sequence shown here is derived from an EMBL/GenBank/DDBJ whole genome shotgun (WGS) entry which is preliminary data.</text>
</comment>